<dbReference type="GO" id="GO:0008483">
    <property type="term" value="F:transaminase activity"/>
    <property type="evidence" value="ECO:0007669"/>
    <property type="project" value="TreeGrafter"/>
</dbReference>
<reference evidence="3" key="1">
    <citation type="journal article" date="2020" name="Fungal Divers.">
        <title>Resolving the Mortierellaceae phylogeny through synthesis of multi-gene phylogenetics and phylogenomics.</title>
        <authorList>
            <person name="Vandepol N."/>
            <person name="Liber J."/>
            <person name="Desiro A."/>
            <person name="Na H."/>
            <person name="Kennedy M."/>
            <person name="Barry K."/>
            <person name="Grigoriev I.V."/>
            <person name="Miller A.N."/>
            <person name="O'Donnell K."/>
            <person name="Stajich J.E."/>
            <person name="Bonito G."/>
        </authorList>
    </citation>
    <scope>NUCLEOTIDE SEQUENCE</scope>
    <source>
        <strain evidence="3">KOD1015</strain>
    </source>
</reference>
<keyword evidence="1" id="KW-0663">Pyridoxal phosphate</keyword>
<comment type="caution">
    <text evidence="3">The sequence shown here is derived from an EMBL/GenBank/DDBJ whole genome shotgun (WGS) entry which is preliminary data.</text>
</comment>
<dbReference type="InterPro" id="IPR015421">
    <property type="entry name" value="PyrdxlP-dep_Trfase_major"/>
</dbReference>
<sequence length="175" mass="20035">MSVLAVPNIEQYCRKELIHVAYGLSKDFCLNGYRLGCLLSPWNEEMIDAVRSIAVFTWISSTTEAMALRLLSEPKTVDHFMRTNQKRLAQSYMVAATVLREHGIPFIPAQGGHFLWMDLRQFFPEHLAQAAKAGERGPEYVLWHAMLEEGVLLNPGEMFTESQVTNEDHGQWPRR</sequence>
<dbReference type="Proteomes" id="UP000780801">
    <property type="component" value="Unassembled WGS sequence"/>
</dbReference>
<feature type="domain" description="Aminotransferase class I/classII large" evidence="2">
    <location>
        <begin position="9"/>
        <end position="161"/>
    </location>
</feature>
<keyword evidence="4" id="KW-1185">Reference proteome</keyword>
<dbReference type="GO" id="GO:0006520">
    <property type="term" value="P:amino acid metabolic process"/>
    <property type="evidence" value="ECO:0007669"/>
    <property type="project" value="TreeGrafter"/>
</dbReference>
<name>A0A9P6FNQ1_9FUNG</name>
<dbReference type="AlphaFoldDB" id="A0A9P6FNQ1"/>
<dbReference type="EMBL" id="JAABOA010003123">
    <property type="protein sequence ID" value="KAF9579015.1"/>
    <property type="molecule type" value="Genomic_DNA"/>
</dbReference>
<dbReference type="InterPro" id="IPR015422">
    <property type="entry name" value="PyrdxlP-dep_Trfase_small"/>
</dbReference>
<evidence type="ECO:0000313" key="4">
    <source>
        <dbReference type="Proteomes" id="UP000780801"/>
    </source>
</evidence>
<dbReference type="Gene3D" id="3.40.640.10">
    <property type="entry name" value="Type I PLP-dependent aspartate aminotransferase-like (Major domain)"/>
    <property type="match status" value="1"/>
</dbReference>
<dbReference type="OrthoDB" id="2420458at2759"/>
<gene>
    <name evidence="3" type="ORF">BGW38_004911</name>
</gene>
<dbReference type="InterPro" id="IPR050478">
    <property type="entry name" value="Ethylene_sulfur-biosynth"/>
</dbReference>
<evidence type="ECO:0000313" key="3">
    <source>
        <dbReference type="EMBL" id="KAF9579015.1"/>
    </source>
</evidence>
<dbReference type="PANTHER" id="PTHR43795">
    <property type="entry name" value="BIFUNCTIONAL ASPARTATE AMINOTRANSFERASE AND GLUTAMATE/ASPARTATE-PREPHENATE AMINOTRANSFERASE-RELATED"/>
    <property type="match status" value="1"/>
</dbReference>
<proteinExistence type="predicted"/>
<dbReference type="PANTHER" id="PTHR43795:SF39">
    <property type="entry name" value="AMINOTRANSFERASE CLASS I_CLASSII DOMAIN-CONTAINING PROTEIN"/>
    <property type="match status" value="1"/>
</dbReference>
<dbReference type="Gene3D" id="3.90.1150.10">
    <property type="entry name" value="Aspartate Aminotransferase, domain 1"/>
    <property type="match status" value="1"/>
</dbReference>
<dbReference type="InterPro" id="IPR004839">
    <property type="entry name" value="Aminotransferase_I/II_large"/>
</dbReference>
<dbReference type="Pfam" id="PF00155">
    <property type="entry name" value="Aminotran_1_2"/>
    <property type="match status" value="1"/>
</dbReference>
<evidence type="ECO:0000256" key="1">
    <source>
        <dbReference type="ARBA" id="ARBA00022898"/>
    </source>
</evidence>
<organism evidence="3 4">
    <name type="scientific">Lunasporangiospora selenospora</name>
    <dbReference type="NCBI Taxonomy" id="979761"/>
    <lineage>
        <taxon>Eukaryota</taxon>
        <taxon>Fungi</taxon>
        <taxon>Fungi incertae sedis</taxon>
        <taxon>Mucoromycota</taxon>
        <taxon>Mortierellomycotina</taxon>
        <taxon>Mortierellomycetes</taxon>
        <taxon>Mortierellales</taxon>
        <taxon>Mortierellaceae</taxon>
        <taxon>Lunasporangiospora</taxon>
    </lineage>
</organism>
<dbReference type="InterPro" id="IPR015424">
    <property type="entry name" value="PyrdxlP-dep_Trfase"/>
</dbReference>
<protein>
    <recommendedName>
        <fullName evidence="2">Aminotransferase class I/classII large domain-containing protein</fullName>
    </recommendedName>
</protein>
<accession>A0A9P6FNQ1</accession>
<dbReference type="SUPFAM" id="SSF53383">
    <property type="entry name" value="PLP-dependent transferases"/>
    <property type="match status" value="1"/>
</dbReference>
<dbReference type="GO" id="GO:0030170">
    <property type="term" value="F:pyridoxal phosphate binding"/>
    <property type="evidence" value="ECO:0007669"/>
    <property type="project" value="InterPro"/>
</dbReference>
<evidence type="ECO:0000259" key="2">
    <source>
        <dbReference type="Pfam" id="PF00155"/>
    </source>
</evidence>